<sequence length="134" mass="14723">MCHYLVLQIAFLPSIEDGLKISIPNLNSSKEKRVTFIEAKPHLKGIINSIELLPIVDIHFVTGGGDHVVVLWTGNDGENFWKPKALHRNLHSSAVMGVAGMQQKQIVLSAGADNTIIGFDLSIGRADYKHQIDV</sequence>
<proteinExistence type="predicted"/>
<comment type="caution">
    <text evidence="1">The sequence shown here is derived from an EMBL/GenBank/DDBJ whole genome shotgun (WGS) entry which is preliminary data.</text>
</comment>
<evidence type="ECO:0000313" key="2">
    <source>
        <dbReference type="Proteomes" id="UP001234297"/>
    </source>
</evidence>
<accession>A0ACC2MFG6</accession>
<keyword evidence="2" id="KW-1185">Reference proteome</keyword>
<protein>
    <submittedName>
        <fullName evidence="1">Uncharacterized protein</fullName>
    </submittedName>
</protein>
<name>A0ACC2MFG6_PERAE</name>
<reference evidence="1 2" key="1">
    <citation type="journal article" date="2022" name="Hortic Res">
        <title>A haplotype resolved chromosomal level avocado genome allows analysis of novel avocado genes.</title>
        <authorList>
            <person name="Nath O."/>
            <person name="Fletcher S.J."/>
            <person name="Hayward A."/>
            <person name="Shaw L.M."/>
            <person name="Masouleh A.K."/>
            <person name="Furtado A."/>
            <person name="Henry R.J."/>
            <person name="Mitter N."/>
        </authorList>
    </citation>
    <scope>NUCLEOTIDE SEQUENCE [LARGE SCALE GENOMIC DNA]</scope>
    <source>
        <strain evidence="2">cv. Hass</strain>
    </source>
</reference>
<dbReference type="EMBL" id="CM056810">
    <property type="protein sequence ID" value="KAJ8644348.1"/>
    <property type="molecule type" value="Genomic_DNA"/>
</dbReference>
<evidence type="ECO:0000313" key="1">
    <source>
        <dbReference type="EMBL" id="KAJ8644348.1"/>
    </source>
</evidence>
<dbReference type="Proteomes" id="UP001234297">
    <property type="component" value="Chromosome 2"/>
</dbReference>
<organism evidence="1 2">
    <name type="scientific">Persea americana</name>
    <name type="common">Avocado</name>
    <dbReference type="NCBI Taxonomy" id="3435"/>
    <lineage>
        <taxon>Eukaryota</taxon>
        <taxon>Viridiplantae</taxon>
        <taxon>Streptophyta</taxon>
        <taxon>Embryophyta</taxon>
        <taxon>Tracheophyta</taxon>
        <taxon>Spermatophyta</taxon>
        <taxon>Magnoliopsida</taxon>
        <taxon>Magnoliidae</taxon>
        <taxon>Laurales</taxon>
        <taxon>Lauraceae</taxon>
        <taxon>Persea</taxon>
    </lineage>
</organism>
<gene>
    <name evidence="1" type="ORF">MRB53_006096</name>
</gene>